<organism evidence="1">
    <name type="scientific">marine metagenome</name>
    <dbReference type="NCBI Taxonomy" id="408172"/>
    <lineage>
        <taxon>unclassified sequences</taxon>
        <taxon>metagenomes</taxon>
        <taxon>ecological metagenomes</taxon>
    </lineage>
</organism>
<feature type="non-terminal residue" evidence="1">
    <location>
        <position position="100"/>
    </location>
</feature>
<evidence type="ECO:0000313" key="1">
    <source>
        <dbReference type="EMBL" id="SVD89207.1"/>
    </source>
</evidence>
<reference evidence="1" key="1">
    <citation type="submission" date="2018-05" db="EMBL/GenBank/DDBJ databases">
        <authorList>
            <person name="Lanie J.A."/>
            <person name="Ng W.-L."/>
            <person name="Kazmierczak K.M."/>
            <person name="Andrzejewski T.M."/>
            <person name="Davidsen T.M."/>
            <person name="Wayne K.J."/>
            <person name="Tettelin H."/>
            <person name="Glass J.I."/>
            <person name="Rusch D."/>
            <person name="Podicherti R."/>
            <person name="Tsui H.-C.T."/>
            <person name="Winkler M.E."/>
        </authorList>
    </citation>
    <scope>NUCLEOTIDE SEQUENCE</scope>
</reference>
<dbReference type="EMBL" id="UINC01180155">
    <property type="protein sequence ID" value="SVD89207.1"/>
    <property type="molecule type" value="Genomic_DNA"/>
</dbReference>
<accession>A0A382Z108</accession>
<protein>
    <submittedName>
        <fullName evidence="1">Uncharacterized protein</fullName>
    </submittedName>
</protein>
<proteinExistence type="predicted"/>
<dbReference type="AlphaFoldDB" id="A0A382Z108"/>
<name>A0A382Z108_9ZZZZ</name>
<sequence>MLAKHEVTEAFAEDLIKGDPEIDSEKVGRLIDYANQVWIAEDGKVLYSAKMMDIVYTPEGDVKSTEDFEDQEPTVMEDIALPWTGKLLPISAVLNKFVLL</sequence>
<gene>
    <name evidence="1" type="ORF">METZ01_LOCUS442061</name>
</gene>